<sequence length="199" mass="21527">MTTTFFLVRHAAHDDVGRFLAGRADGVALSEPGRAQARRLGTRMAREDFSTIYASPRQRAQQTAAAIAAANGGGPVRTADELDEVDFGHWSGKTFDILNGDPGWRRWNSLRSLARTPGGETMLNVQQRAFAFIETLAADPGDRRLVLVSHADVIKSVVSHVLGLPADAWPRFDVAPASVTTVVLGEWGAKVLTLNEIIP</sequence>
<keyword evidence="2" id="KW-1185">Reference proteome</keyword>
<dbReference type="CDD" id="cd07067">
    <property type="entry name" value="HP_PGM_like"/>
    <property type="match status" value="1"/>
</dbReference>
<name>A0A2T5BB45_MYCDI</name>
<gene>
    <name evidence="1" type="ORF">C7449_103167</name>
</gene>
<protein>
    <submittedName>
        <fullName evidence="1">Broad specificity phosphatase PhoE</fullName>
    </submittedName>
</protein>
<dbReference type="Gene3D" id="3.40.50.1240">
    <property type="entry name" value="Phosphoglycerate mutase-like"/>
    <property type="match status" value="1"/>
</dbReference>
<dbReference type="InterPro" id="IPR029033">
    <property type="entry name" value="His_PPase_superfam"/>
</dbReference>
<dbReference type="EMBL" id="PZZZ01000003">
    <property type="protein sequence ID" value="PTM96153.1"/>
    <property type="molecule type" value="Genomic_DNA"/>
</dbReference>
<dbReference type="AlphaFoldDB" id="A0A2T5BB45"/>
<evidence type="ECO:0000313" key="2">
    <source>
        <dbReference type="Proteomes" id="UP000241247"/>
    </source>
</evidence>
<dbReference type="InterPro" id="IPR013078">
    <property type="entry name" value="His_Pase_superF_clade-1"/>
</dbReference>
<accession>A0A2T5BB45</accession>
<dbReference type="Pfam" id="PF00300">
    <property type="entry name" value="His_Phos_1"/>
    <property type="match status" value="1"/>
</dbReference>
<dbReference type="SMART" id="SM00855">
    <property type="entry name" value="PGAM"/>
    <property type="match status" value="1"/>
</dbReference>
<dbReference type="InterPro" id="IPR050275">
    <property type="entry name" value="PGM_Phosphatase"/>
</dbReference>
<proteinExistence type="predicted"/>
<dbReference type="Proteomes" id="UP000241247">
    <property type="component" value="Unassembled WGS sequence"/>
</dbReference>
<evidence type="ECO:0000313" key="1">
    <source>
        <dbReference type="EMBL" id="PTM96153.1"/>
    </source>
</evidence>
<dbReference type="PANTHER" id="PTHR48100">
    <property type="entry name" value="BROAD-SPECIFICITY PHOSPHATASE YOR283W-RELATED"/>
    <property type="match status" value="1"/>
</dbReference>
<dbReference type="GO" id="GO:0016791">
    <property type="term" value="F:phosphatase activity"/>
    <property type="evidence" value="ECO:0007669"/>
    <property type="project" value="TreeGrafter"/>
</dbReference>
<dbReference type="OrthoDB" id="9783269at2"/>
<comment type="caution">
    <text evidence="1">The sequence shown here is derived from an EMBL/GenBank/DDBJ whole genome shotgun (WGS) entry which is preliminary data.</text>
</comment>
<dbReference type="GO" id="GO:0005737">
    <property type="term" value="C:cytoplasm"/>
    <property type="evidence" value="ECO:0007669"/>
    <property type="project" value="TreeGrafter"/>
</dbReference>
<organism evidence="1 2">
    <name type="scientific">Mycoplana dimorpha</name>
    <dbReference type="NCBI Taxonomy" id="28320"/>
    <lineage>
        <taxon>Bacteria</taxon>
        <taxon>Pseudomonadati</taxon>
        <taxon>Pseudomonadota</taxon>
        <taxon>Alphaproteobacteria</taxon>
        <taxon>Hyphomicrobiales</taxon>
        <taxon>Rhizobiaceae</taxon>
        <taxon>Mycoplana</taxon>
    </lineage>
</organism>
<reference evidence="1 2" key="1">
    <citation type="submission" date="2018-04" db="EMBL/GenBank/DDBJ databases">
        <title>Genomic Encyclopedia of Type Strains, Phase IV (KMG-IV): sequencing the most valuable type-strain genomes for metagenomic binning, comparative biology and taxonomic classification.</title>
        <authorList>
            <person name="Goeker M."/>
        </authorList>
    </citation>
    <scope>NUCLEOTIDE SEQUENCE [LARGE SCALE GENOMIC DNA]</scope>
    <source>
        <strain evidence="1 2">DSM 7138</strain>
    </source>
</reference>
<dbReference type="PANTHER" id="PTHR48100:SF62">
    <property type="entry name" value="GLUCOSYL-3-PHOSPHOGLYCERATE PHOSPHATASE"/>
    <property type="match status" value="1"/>
</dbReference>
<dbReference type="RefSeq" id="WP_108002234.1">
    <property type="nucleotide sequence ID" value="NZ_JBHEEX010000009.1"/>
</dbReference>
<dbReference type="SUPFAM" id="SSF53254">
    <property type="entry name" value="Phosphoglycerate mutase-like"/>
    <property type="match status" value="1"/>
</dbReference>